<accession>A0ABQ4WIX6</accession>
<name>A0ABQ4WIX6_9ASTR</name>
<keyword evidence="2" id="KW-1185">Reference proteome</keyword>
<organism evidence="1 2">
    <name type="scientific">Tanacetum coccineum</name>
    <dbReference type="NCBI Taxonomy" id="301880"/>
    <lineage>
        <taxon>Eukaryota</taxon>
        <taxon>Viridiplantae</taxon>
        <taxon>Streptophyta</taxon>
        <taxon>Embryophyta</taxon>
        <taxon>Tracheophyta</taxon>
        <taxon>Spermatophyta</taxon>
        <taxon>Magnoliopsida</taxon>
        <taxon>eudicotyledons</taxon>
        <taxon>Gunneridae</taxon>
        <taxon>Pentapetalae</taxon>
        <taxon>asterids</taxon>
        <taxon>campanulids</taxon>
        <taxon>Asterales</taxon>
        <taxon>Asteraceae</taxon>
        <taxon>Asteroideae</taxon>
        <taxon>Anthemideae</taxon>
        <taxon>Anthemidinae</taxon>
        <taxon>Tanacetum</taxon>
    </lineage>
</organism>
<proteinExistence type="predicted"/>
<reference evidence="1" key="2">
    <citation type="submission" date="2022-01" db="EMBL/GenBank/DDBJ databases">
        <authorList>
            <person name="Yamashiro T."/>
            <person name="Shiraishi A."/>
            <person name="Satake H."/>
            <person name="Nakayama K."/>
        </authorList>
    </citation>
    <scope>NUCLEOTIDE SEQUENCE</scope>
</reference>
<evidence type="ECO:0000313" key="2">
    <source>
        <dbReference type="Proteomes" id="UP001151760"/>
    </source>
</evidence>
<dbReference type="EMBL" id="BQNB010008684">
    <property type="protein sequence ID" value="GJS52851.1"/>
    <property type="molecule type" value="Genomic_DNA"/>
</dbReference>
<sequence length="183" mass="19498">MDLDSCDDDIMEGEVWCTSLVKFLVVETRREAMGSMVREGLIGVLEWWVVNFFQNKKAGDDGQQFEAQTVPPMISQDAYGQVTTYSGSIVCGSVGVPSGVGSGNEVAHAATEGQEVVVTYYSFKSNSNKVISYISSPPLDLASLAASSSATSSSESAIASCSCTYSSKISSSKSKEFSRMDVC</sequence>
<reference evidence="1" key="1">
    <citation type="journal article" date="2022" name="Int. J. Mol. Sci.">
        <title>Draft Genome of Tanacetum Coccineum: Genomic Comparison of Closely Related Tanacetum-Family Plants.</title>
        <authorList>
            <person name="Yamashiro T."/>
            <person name="Shiraishi A."/>
            <person name="Nakayama K."/>
            <person name="Satake H."/>
        </authorList>
    </citation>
    <scope>NUCLEOTIDE SEQUENCE</scope>
</reference>
<protein>
    <submittedName>
        <fullName evidence="1">Uncharacterized protein</fullName>
    </submittedName>
</protein>
<dbReference type="Proteomes" id="UP001151760">
    <property type="component" value="Unassembled WGS sequence"/>
</dbReference>
<comment type="caution">
    <text evidence="1">The sequence shown here is derived from an EMBL/GenBank/DDBJ whole genome shotgun (WGS) entry which is preliminary data.</text>
</comment>
<evidence type="ECO:0000313" key="1">
    <source>
        <dbReference type="EMBL" id="GJS52851.1"/>
    </source>
</evidence>
<gene>
    <name evidence="1" type="ORF">Tco_0626213</name>
</gene>